<name>A0A561SDB8_9ACTN</name>
<proteinExistence type="predicted"/>
<reference evidence="3 4" key="1">
    <citation type="submission" date="2019-06" db="EMBL/GenBank/DDBJ databases">
        <title>Sequencing the genomes of 1000 actinobacteria strains.</title>
        <authorList>
            <person name="Klenk H.-P."/>
        </authorList>
    </citation>
    <scope>NUCLEOTIDE SEQUENCE [LARGE SCALE GENOMIC DNA]</scope>
    <source>
        <strain evidence="3 4">DSM 44826</strain>
    </source>
</reference>
<evidence type="ECO:0000313" key="3">
    <source>
        <dbReference type="EMBL" id="TWF72862.1"/>
    </source>
</evidence>
<accession>A0A561SDB8</accession>
<dbReference type="RefSeq" id="WP_145910865.1">
    <property type="nucleotide sequence ID" value="NZ_BAAAMZ010000001.1"/>
</dbReference>
<evidence type="ECO:0000259" key="2">
    <source>
        <dbReference type="Pfam" id="PF20703"/>
    </source>
</evidence>
<feature type="region of interest" description="Disordered" evidence="1">
    <location>
        <begin position="1"/>
        <end position="23"/>
    </location>
</feature>
<dbReference type="InterPro" id="IPR049052">
    <property type="entry name" value="nSTAND1"/>
</dbReference>
<organism evidence="3 4">
    <name type="scientific">Kitasatospora viridis</name>
    <dbReference type="NCBI Taxonomy" id="281105"/>
    <lineage>
        <taxon>Bacteria</taxon>
        <taxon>Bacillati</taxon>
        <taxon>Actinomycetota</taxon>
        <taxon>Actinomycetes</taxon>
        <taxon>Kitasatosporales</taxon>
        <taxon>Streptomycetaceae</taxon>
        <taxon>Kitasatospora</taxon>
    </lineage>
</organism>
<dbReference type="Proteomes" id="UP000317940">
    <property type="component" value="Unassembled WGS sequence"/>
</dbReference>
<keyword evidence="4" id="KW-1185">Reference proteome</keyword>
<gene>
    <name evidence="3" type="ORF">FHX73_1613</name>
</gene>
<feature type="domain" description="Novel STAND NTPase 1" evidence="2">
    <location>
        <begin position="60"/>
        <end position="127"/>
    </location>
</feature>
<dbReference type="OrthoDB" id="134501at2"/>
<sequence>MTDPQDPQPPARPARTGPPNQLVRVSGGGNAFVAGGDQHIHYGPGVRRVGIGEGAEALCPYPGMTPFGPEQSHWFFGRDQAVATVCAQMDKRLGEGGALVVIGPSGVGKSSLLAAGVLPRVAAGAMPTKKSSHLGLRASLPLEPGWD</sequence>
<dbReference type="Pfam" id="PF20703">
    <property type="entry name" value="nSTAND1"/>
    <property type="match status" value="1"/>
</dbReference>
<evidence type="ECO:0000313" key="4">
    <source>
        <dbReference type="Proteomes" id="UP000317940"/>
    </source>
</evidence>
<dbReference type="AlphaFoldDB" id="A0A561SDB8"/>
<protein>
    <recommendedName>
        <fullName evidence="2">Novel STAND NTPase 1 domain-containing protein</fullName>
    </recommendedName>
</protein>
<dbReference type="EMBL" id="VIWT01000006">
    <property type="protein sequence ID" value="TWF72862.1"/>
    <property type="molecule type" value="Genomic_DNA"/>
</dbReference>
<feature type="compositionally biased region" description="Pro residues" evidence="1">
    <location>
        <begin position="1"/>
        <end position="12"/>
    </location>
</feature>
<evidence type="ECO:0000256" key="1">
    <source>
        <dbReference type="SAM" id="MobiDB-lite"/>
    </source>
</evidence>
<comment type="caution">
    <text evidence="3">The sequence shown here is derived from an EMBL/GenBank/DDBJ whole genome shotgun (WGS) entry which is preliminary data.</text>
</comment>